<dbReference type="Pfam" id="PF01569">
    <property type="entry name" value="PAP2"/>
    <property type="match status" value="1"/>
</dbReference>
<keyword evidence="4" id="KW-1185">Reference proteome</keyword>
<dbReference type="SUPFAM" id="SSF48317">
    <property type="entry name" value="Acid phosphatase/Vanadium-dependent haloperoxidase"/>
    <property type="match status" value="1"/>
</dbReference>
<feature type="transmembrane region" description="Helical" evidence="1">
    <location>
        <begin position="121"/>
        <end position="138"/>
    </location>
</feature>
<gene>
    <name evidence="3" type="ORF">SAMN05421803_102381</name>
</gene>
<dbReference type="InterPro" id="IPR036938">
    <property type="entry name" value="PAP2/HPO_sf"/>
</dbReference>
<dbReference type="PANTHER" id="PTHR14969">
    <property type="entry name" value="SPHINGOSINE-1-PHOSPHATE PHOSPHOHYDROLASE"/>
    <property type="match status" value="1"/>
</dbReference>
<keyword evidence="1" id="KW-1133">Transmembrane helix</keyword>
<reference evidence="3 4" key="1">
    <citation type="submission" date="2016-11" db="EMBL/GenBank/DDBJ databases">
        <authorList>
            <person name="Jaros S."/>
            <person name="Januszkiewicz K."/>
            <person name="Wedrychowicz H."/>
        </authorList>
    </citation>
    <scope>NUCLEOTIDE SEQUENCE [LARGE SCALE GENOMIC DNA]</scope>
    <source>
        <strain evidence="3 4">CGMCC 4.5723</strain>
    </source>
</reference>
<dbReference type="SMART" id="SM00014">
    <property type="entry name" value="acidPPc"/>
    <property type="match status" value="1"/>
</dbReference>
<protein>
    <submittedName>
        <fullName evidence="3">PAP2 superfamily protein</fullName>
    </submittedName>
</protein>
<dbReference type="Proteomes" id="UP000184452">
    <property type="component" value="Unassembled WGS sequence"/>
</dbReference>
<dbReference type="OrthoDB" id="9801622at2"/>
<feature type="transmembrane region" description="Helical" evidence="1">
    <location>
        <begin position="258"/>
        <end position="281"/>
    </location>
</feature>
<evidence type="ECO:0000259" key="2">
    <source>
        <dbReference type="SMART" id="SM00014"/>
    </source>
</evidence>
<evidence type="ECO:0000256" key="1">
    <source>
        <dbReference type="SAM" id="Phobius"/>
    </source>
</evidence>
<feature type="transmembrane region" description="Helical" evidence="1">
    <location>
        <begin position="293"/>
        <end position="315"/>
    </location>
</feature>
<feature type="transmembrane region" description="Helical" evidence="1">
    <location>
        <begin position="144"/>
        <end position="163"/>
    </location>
</feature>
<keyword evidence="1" id="KW-0812">Transmembrane</keyword>
<sequence>MDVLWDAETAPIRGLQGLADWPVAPLAAVSGLGSQAVVVPLLALVFWCVSPGLGGRLLVLAVSSSVLNHLLKLLVHGARPSWYSAQIAQHANESSFGMPSGHAQGATVVLGYAGIRSGRRGALWAALALAALICFSRVYLGAHFISDVVAGIALGALVLWAFLRWEDRVLAWWRGLPTARWASYAVAAALVPCALAALWRYPVRGDWTVPAAWIGAVPPDPAGHTFSGVYSTSGALLAVLVGLTLLDRRGWYSARGRAGARVARFVLGLAVVLCIEVPFRLLSGPLTGAADAVASFAASGAVLFWITFGAPELFLRTGLAERARTGADQGEHAPGRPGGASGP</sequence>
<dbReference type="AlphaFoldDB" id="A0A1M6ERE5"/>
<organism evidence="3 4">
    <name type="scientific">Nocardiopsis flavescens</name>
    <dbReference type="NCBI Taxonomy" id="758803"/>
    <lineage>
        <taxon>Bacteria</taxon>
        <taxon>Bacillati</taxon>
        <taxon>Actinomycetota</taxon>
        <taxon>Actinomycetes</taxon>
        <taxon>Streptosporangiales</taxon>
        <taxon>Nocardiopsidaceae</taxon>
        <taxon>Nocardiopsis</taxon>
    </lineage>
</organism>
<dbReference type="PANTHER" id="PTHR14969:SF13">
    <property type="entry name" value="AT30094P"/>
    <property type="match status" value="1"/>
</dbReference>
<feature type="transmembrane region" description="Helical" evidence="1">
    <location>
        <begin position="222"/>
        <end position="246"/>
    </location>
</feature>
<keyword evidence="1" id="KW-0472">Membrane</keyword>
<accession>A0A1M6ERE5</accession>
<evidence type="ECO:0000313" key="3">
    <source>
        <dbReference type="EMBL" id="SHI88042.1"/>
    </source>
</evidence>
<dbReference type="InterPro" id="IPR000326">
    <property type="entry name" value="PAP2/HPO"/>
</dbReference>
<evidence type="ECO:0000313" key="4">
    <source>
        <dbReference type="Proteomes" id="UP000184452"/>
    </source>
</evidence>
<feature type="transmembrane region" description="Helical" evidence="1">
    <location>
        <begin position="184"/>
        <end position="202"/>
    </location>
</feature>
<proteinExistence type="predicted"/>
<dbReference type="Gene3D" id="1.20.144.10">
    <property type="entry name" value="Phosphatidic acid phosphatase type 2/haloperoxidase"/>
    <property type="match status" value="1"/>
</dbReference>
<dbReference type="STRING" id="758803.SAMN05421803_102381"/>
<name>A0A1M6ERE5_9ACTN</name>
<dbReference type="EMBL" id="FQZK01000002">
    <property type="protein sequence ID" value="SHI88042.1"/>
    <property type="molecule type" value="Genomic_DNA"/>
</dbReference>
<feature type="domain" description="Phosphatidic acid phosphatase type 2/haloperoxidase" evidence="2">
    <location>
        <begin position="53"/>
        <end position="163"/>
    </location>
</feature>